<organism evidence="1 2">
    <name type="scientific">Puccinia sorghi</name>
    <dbReference type="NCBI Taxonomy" id="27349"/>
    <lineage>
        <taxon>Eukaryota</taxon>
        <taxon>Fungi</taxon>
        <taxon>Dikarya</taxon>
        <taxon>Basidiomycota</taxon>
        <taxon>Pucciniomycotina</taxon>
        <taxon>Pucciniomycetes</taxon>
        <taxon>Pucciniales</taxon>
        <taxon>Pucciniaceae</taxon>
        <taxon>Puccinia</taxon>
    </lineage>
</organism>
<name>A0A0L6UQZ6_9BASI</name>
<reference evidence="1 2" key="1">
    <citation type="submission" date="2015-08" db="EMBL/GenBank/DDBJ databases">
        <title>Next Generation Sequencing and Analysis of the Genome of Puccinia sorghi L Schw, the Causal Agent of Maize Common Rust.</title>
        <authorList>
            <person name="Rochi L."/>
            <person name="Burguener G."/>
            <person name="Darino M."/>
            <person name="Turjanski A."/>
            <person name="Kreff E."/>
            <person name="Dieguez M.J."/>
            <person name="Sacco F."/>
        </authorList>
    </citation>
    <scope>NUCLEOTIDE SEQUENCE [LARGE SCALE GENOMIC DNA]</scope>
    <source>
        <strain evidence="1 2">RO10H11247</strain>
    </source>
</reference>
<dbReference type="Proteomes" id="UP000037035">
    <property type="component" value="Unassembled WGS sequence"/>
</dbReference>
<dbReference type="OrthoDB" id="8044892at2759"/>
<keyword evidence="2" id="KW-1185">Reference proteome</keyword>
<dbReference type="AlphaFoldDB" id="A0A0L6UQZ6"/>
<dbReference type="VEuPathDB" id="FungiDB:VP01_42g1"/>
<gene>
    <name evidence="1" type="ORF">VP01_42g1</name>
</gene>
<sequence>MTCSSCNDWLVHVTILSKYLSWTLFQDPCGAGGAGFCNNKKKREEEKEDKQAGLLQNLWTFAYKSAVFVHNRFPNSRTIWRTPLEACFEPKINNNYPFGAWEYVKDQSSNMLTCQIFGRWLWVVFLGWRIRTICLIFCCKFCGSWFKTNFDNVVLSNKETGGLRLNQVLLKLGKVPVEVIFKEQDNMIDKTPQLSNLELAINLKHVKSSELWGCLWLSTPEVISPNLIFPKWLQFLQNPHQNSYCLILLYIILKYLINFCFLVLSDPEISYYIFTGFVLPCLFRHSKVIKYVFNYLEASITHRINPLEIFTQWNTAYSSLSWKNLGLWLRKLNNQFINWMIGLCLKIWICEPLDVEALVKFLKMWIIPSLIVLGKKKKKKKKRIGTTPGFLNVFFSDFKAMHLGHFNFFATLCVKPNGSIYFKFNLIKSFKRKLQICCNLNEKSSAFQEFDPQPPLVYFKLVLKPTWTSAATSCGLWIQSGWATGLISNYYHDTKNIDYWSSGMNRRRINSNTNDAAEGIFRFKFFSPS</sequence>
<evidence type="ECO:0000313" key="1">
    <source>
        <dbReference type="EMBL" id="KNZ50667.1"/>
    </source>
</evidence>
<protein>
    <submittedName>
        <fullName evidence="1">Uncharacterized protein</fullName>
    </submittedName>
</protein>
<comment type="caution">
    <text evidence="1">The sequence shown here is derived from an EMBL/GenBank/DDBJ whole genome shotgun (WGS) entry which is preliminary data.</text>
</comment>
<evidence type="ECO:0000313" key="2">
    <source>
        <dbReference type="Proteomes" id="UP000037035"/>
    </source>
</evidence>
<dbReference type="EMBL" id="LAVV01009391">
    <property type="protein sequence ID" value="KNZ50667.1"/>
    <property type="molecule type" value="Genomic_DNA"/>
</dbReference>
<accession>A0A0L6UQZ6</accession>
<proteinExistence type="predicted"/>